<feature type="region of interest" description="Disordered" evidence="1">
    <location>
        <begin position="174"/>
        <end position="207"/>
    </location>
</feature>
<comment type="caution">
    <text evidence="2">The sequence shown here is derived from an EMBL/GenBank/DDBJ whole genome shotgun (WGS) entry which is preliminary data.</text>
</comment>
<protein>
    <submittedName>
        <fullName evidence="2">Uncharacterized protein</fullName>
    </submittedName>
</protein>
<feature type="compositionally biased region" description="Basic and acidic residues" evidence="1">
    <location>
        <begin position="1"/>
        <end position="14"/>
    </location>
</feature>
<evidence type="ECO:0000313" key="2">
    <source>
        <dbReference type="EMBL" id="MDT0456729.1"/>
    </source>
</evidence>
<dbReference type="EMBL" id="JAVRFE010000014">
    <property type="protein sequence ID" value="MDT0456729.1"/>
    <property type="molecule type" value="Genomic_DNA"/>
</dbReference>
<feature type="region of interest" description="Disordered" evidence="1">
    <location>
        <begin position="1"/>
        <end position="44"/>
    </location>
</feature>
<reference evidence="2" key="1">
    <citation type="submission" date="2024-05" db="EMBL/GenBank/DDBJ databases">
        <title>30 novel species of actinomycetes from the DSMZ collection.</title>
        <authorList>
            <person name="Nouioui I."/>
        </authorList>
    </citation>
    <scope>NUCLEOTIDE SEQUENCE</scope>
    <source>
        <strain evidence="2">DSM 41527</strain>
    </source>
</reference>
<feature type="region of interest" description="Disordered" evidence="1">
    <location>
        <begin position="59"/>
        <end position="88"/>
    </location>
</feature>
<organism evidence="2 3">
    <name type="scientific">Streptomyces mooreae</name>
    <dbReference type="NCBI Taxonomy" id="3075523"/>
    <lineage>
        <taxon>Bacteria</taxon>
        <taxon>Bacillati</taxon>
        <taxon>Actinomycetota</taxon>
        <taxon>Actinomycetes</taxon>
        <taxon>Kitasatosporales</taxon>
        <taxon>Streptomycetaceae</taxon>
        <taxon>Streptomyces</taxon>
    </lineage>
</organism>
<feature type="compositionally biased region" description="Low complexity" evidence="1">
    <location>
        <begin position="66"/>
        <end position="79"/>
    </location>
</feature>
<proteinExistence type="predicted"/>
<evidence type="ECO:0000313" key="3">
    <source>
        <dbReference type="Proteomes" id="UP001180551"/>
    </source>
</evidence>
<gene>
    <name evidence="2" type="ORF">RM550_13445</name>
</gene>
<accession>A0ABU2T684</accession>
<sequence>MHARERRAAGEESAQRTAVRGPERPRTPASAPSLQRPDALLALQRTAGNAAVARALTPAQENATGPQHSQRPQSPQHAPHIQRSPHTEPLQRYAEGAAALGFDKVSTNGGIAIRGRYEAYADADMIAAAARDLDAQDQVAITLERGAAVRVGERTLYRVLPVYKDAARAEAAVRAAGRNPESAGHEPVRGDSTAQRGEKHAAYQRSLTDPPEVRRLVALTQRIVTALRARAEPPGPTVNGLRAEAMRLAMDTMGGGWVAARFPYPERAGREGLTDLAVLMPGLTSDFLSGLPAVESQEAVVHELLITLPNDCQAAAAQLIGRPADGGLSVRRPAPAVGENHFVDLTGAARDGWANHFASVILRDGDDTLTYEAAADRTSVLQHGKSLGYFALYGRAGTDQSFDTAIRAQNQAYAERSASAT</sequence>
<dbReference type="RefSeq" id="WP_311623915.1">
    <property type="nucleotide sequence ID" value="NZ_JAVRFE010000014.1"/>
</dbReference>
<keyword evidence="3" id="KW-1185">Reference proteome</keyword>
<dbReference type="Proteomes" id="UP001180551">
    <property type="component" value="Unassembled WGS sequence"/>
</dbReference>
<name>A0ABU2T684_9ACTN</name>
<evidence type="ECO:0000256" key="1">
    <source>
        <dbReference type="SAM" id="MobiDB-lite"/>
    </source>
</evidence>